<dbReference type="RefSeq" id="XP_039130694.1">
    <property type="nucleotide sequence ID" value="XM_039274760.1"/>
</dbReference>
<dbReference type="RefSeq" id="XP_039130700.1">
    <property type="nucleotide sequence ID" value="XM_039274766.1"/>
</dbReference>
<evidence type="ECO:0000313" key="13">
    <source>
        <dbReference type="RefSeq" id="XP_039130696.1"/>
    </source>
</evidence>
<proteinExistence type="predicted"/>
<evidence type="ECO:0000313" key="17">
    <source>
        <dbReference type="RefSeq" id="XP_039130700.1"/>
    </source>
</evidence>
<dbReference type="InterPro" id="IPR052650">
    <property type="entry name" value="Zinc_finger_CCCH"/>
</dbReference>
<name>A0AB40BTF8_DIOCR</name>
<dbReference type="RefSeq" id="XP_039130695.1">
    <property type="nucleotide sequence ID" value="XM_039274761.1"/>
</dbReference>
<keyword evidence="3 4" id="KW-0862">Zinc</keyword>
<dbReference type="InterPro" id="IPR000571">
    <property type="entry name" value="Znf_CCCH"/>
</dbReference>
<dbReference type="PROSITE" id="PS50103">
    <property type="entry name" value="ZF_C3H1"/>
    <property type="match status" value="1"/>
</dbReference>
<feature type="compositionally biased region" description="Polar residues" evidence="5">
    <location>
        <begin position="63"/>
        <end position="76"/>
    </location>
</feature>
<feature type="compositionally biased region" description="Basic and acidic residues" evidence="5">
    <location>
        <begin position="507"/>
        <end position="516"/>
    </location>
</feature>
<dbReference type="GO" id="GO:0008270">
    <property type="term" value="F:zinc ion binding"/>
    <property type="evidence" value="ECO:0007669"/>
    <property type="project" value="UniProtKB-KW"/>
</dbReference>
<evidence type="ECO:0000313" key="11">
    <source>
        <dbReference type="RefSeq" id="XP_039130694.1"/>
    </source>
</evidence>
<feature type="compositionally biased region" description="Polar residues" evidence="5">
    <location>
        <begin position="426"/>
        <end position="440"/>
    </location>
</feature>
<dbReference type="Proteomes" id="UP001515500">
    <property type="component" value="Chromosome 8"/>
</dbReference>
<evidence type="ECO:0000256" key="4">
    <source>
        <dbReference type="PROSITE-ProRule" id="PRU00723"/>
    </source>
</evidence>
<evidence type="ECO:0000313" key="16">
    <source>
        <dbReference type="RefSeq" id="XP_039130699.1"/>
    </source>
</evidence>
<dbReference type="RefSeq" id="XP_039130698.1">
    <property type="nucleotide sequence ID" value="XM_039274764.1"/>
</dbReference>
<feature type="region of interest" description="Disordered" evidence="5">
    <location>
        <begin position="489"/>
        <end position="517"/>
    </location>
</feature>
<dbReference type="PANTHER" id="PTHR36886:SF8">
    <property type="entry name" value="ZINC FINGER CCCH DOMAIN-CONTAINING PROTEIN 38"/>
    <property type="match status" value="1"/>
</dbReference>
<dbReference type="RefSeq" id="XP_039130696.1">
    <property type="nucleotide sequence ID" value="XM_039274762.1"/>
</dbReference>
<accession>A0AB40BTF8</accession>
<feature type="compositionally biased region" description="Polar residues" evidence="5">
    <location>
        <begin position="530"/>
        <end position="543"/>
    </location>
</feature>
<evidence type="ECO:0000259" key="6">
    <source>
        <dbReference type="PROSITE" id="PS50103"/>
    </source>
</evidence>
<feature type="region of interest" description="Disordered" evidence="5">
    <location>
        <begin position="404"/>
        <end position="445"/>
    </location>
</feature>
<evidence type="ECO:0000256" key="2">
    <source>
        <dbReference type="ARBA" id="ARBA00022771"/>
    </source>
</evidence>
<feature type="compositionally biased region" description="Low complexity" evidence="5">
    <location>
        <begin position="405"/>
        <end position="419"/>
    </location>
</feature>
<evidence type="ECO:0000313" key="10">
    <source>
        <dbReference type="RefSeq" id="XP_039130693.1"/>
    </source>
</evidence>
<evidence type="ECO:0000313" key="9">
    <source>
        <dbReference type="RefSeq" id="XP_039130692.1"/>
    </source>
</evidence>
<evidence type="ECO:0000313" key="12">
    <source>
        <dbReference type="RefSeq" id="XP_039130695.1"/>
    </source>
</evidence>
<feature type="compositionally biased region" description="Polar residues" evidence="5">
    <location>
        <begin position="187"/>
        <end position="199"/>
    </location>
</feature>
<evidence type="ECO:0000256" key="5">
    <source>
        <dbReference type="SAM" id="MobiDB-lite"/>
    </source>
</evidence>
<feature type="region of interest" description="Disordered" evidence="5">
    <location>
        <begin position="725"/>
        <end position="830"/>
    </location>
</feature>
<feature type="compositionally biased region" description="Basic and acidic residues" evidence="5">
    <location>
        <begin position="919"/>
        <end position="928"/>
    </location>
</feature>
<dbReference type="InterPro" id="IPR041367">
    <property type="entry name" value="Znf-CCCH_4"/>
</dbReference>
<feature type="domain" description="C3H1-type" evidence="6">
    <location>
        <begin position="961"/>
        <end position="988"/>
    </location>
</feature>
<feature type="zinc finger region" description="C3H1-type" evidence="4">
    <location>
        <begin position="961"/>
        <end position="988"/>
    </location>
</feature>
<feature type="region of interest" description="Disordered" evidence="5">
    <location>
        <begin position="31"/>
        <end position="100"/>
    </location>
</feature>
<evidence type="ECO:0000256" key="3">
    <source>
        <dbReference type="ARBA" id="ARBA00022833"/>
    </source>
</evidence>
<feature type="compositionally biased region" description="Basic and acidic residues" evidence="5">
    <location>
        <begin position="935"/>
        <end position="949"/>
    </location>
</feature>
<feature type="region of interest" description="Disordered" evidence="5">
    <location>
        <begin position="134"/>
        <end position="199"/>
    </location>
</feature>
<feature type="compositionally biased region" description="Polar residues" evidence="5">
    <location>
        <begin position="89"/>
        <end position="100"/>
    </location>
</feature>
<feature type="region of interest" description="Disordered" evidence="5">
    <location>
        <begin position="916"/>
        <end position="957"/>
    </location>
</feature>
<protein>
    <submittedName>
        <fullName evidence="8 9">Uncharacterized protein LOC120267075 isoform X1</fullName>
    </submittedName>
</protein>
<feature type="compositionally biased region" description="Basic and acidic residues" evidence="5">
    <location>
        <begin position="796"/>
        <end position="819"/>
    </location>
</feature>
<feature type="region of interest" description="Disordered" evidence="5">
    <location>
        <begin position="287"/>
        <end position="335"/>
    </location>
</feature>
<evidence type="ECO:0000313" key="14">
    <source>
        <dbReference type="RefSeq" id="XP_039130697.1"/>
    </source>
</evidence>
<feature type="region of interest" description="Disordered" evidence="5">
    <location>
        <begin position="530"/>
        <end position="577"/>
    </location>
</feature>
<keyword evidence="2 4" id="KW-0863">Zinc-finger</keyword>
<feature type="compositionally biased region" description="Basic and acidic residues" evidence="5">
    <location>
        <begin position="33"/>
        <end position="57"/>
    </location>
</feature>
<feature type="region of interest" description="Disordered" evidence="5">
    <location>
        <begin position="365"/>
        <end position="387"/>
    </location>
</feature>
<evidence type="ECO:0000313" key="8">
    <source>
        <dbReference type="RefSeq" id="XP_039130691.1"/>
    </source>
</evidence>
<dbReference type="RefSeq" id="XP_039130692.1">
    <property type="nucleotide sequence ID" value="XM_039274758.1"/>
</dbReference>
<keyword evidence="7" id="KW-1185">Reference proteome</keyword>
<sequence length="1315" mass="148056">MTPKKCMPKCDLMTENYVSSDFNQEIVSSVKLVDSHQEKESKSDGHSKGRDSTECSDIKAGSQPASKCSIRNSIPGKQTAVHETDNKVPTESAAQGQSDNDSWAVALAQYDEQVRNKSVLDAWHRHSTAVSAKPCWSTSQRLSHDSQYGPKSQDDEYRSRRGLTRDLSDFSGSQDDSKISNWEKATGLQTARRSSSTNIESNRWDSWVVACDQTDKCDTMNTKKHTPSRCLMDEKHALPASQEIVSSVKRGDPYQEKEPKSDYHSKCTKRARCSVIKTGHQPVSKCSIQDGIHGNRTAMHKTDNKEHTNDLSGAHHRNDNDGWPAAHDQSNKDSWAAALDQQDEQARNSSVLDGWQRHSPAISMKHDQGMSNRGYHHGPSHGSQFENETCDERYQSRGKLAAHLSDSAGSKDGSNSKSSNWDKATGLQSASRSFSSNKVTNGWDPWVAAHDQTNRWDRKNSMNQNPTFVVMNEKHAPAVSQEILSLEKHDESYHEKAPKSDQSSKFAETDNKEKTDNWSAALEQHDAWVSNTSHGGWNRHSTVSTKYSRSTTDRSRSHSPSHGSRYGSETRDDRSRKGFSTCIRDVSGSKDCSESSNWEKAIGSQTVNRRFSPKKESNTWDPWVAACNQTNRKRKSMSSGCELWGEHSCDIKPRHGSSQSGSRRWNISNTIKHGPRSADNSGQTRAGEFPIACTGISCNKDDSRGSNLNNVSGDLIANRVGMSKTSTGRWGAAPDRANKSMPPDLHTWRRRGRSISPQVGWNKLERSPTPLSVTKSGSESWNRRDRTGAGSSARGYSDREDGAWRKSDNDMREIRGNRPERRRHLSHHSRERFTYSIGRSDRSRDGHCHWDVPHHGSRARFTYSIEQRDHSRDRHCNWDVSHSDSDWEWHESHLNNKPTSSSHGFDRERHHGGALTSYDLRDVHEDAPSHGPLSMREEFGQRSHERRNVDSTLKQRLGPRQVGGAPCKYFAEAQCYYGEKCKFSHQLELGYPKDRRHDDVYACQKDTRSTSSLNRQKRGDGTSTIDLPNSACWMDVDNDARFRAPLSTDGYLLRKTEHAQSHILKPERSERDIQQSMDPNNGLSQQHVHSVVPNWFHEHSSPWHPLNTNGFPSDARSHQILKNGDAYSLPGDSAQPYSVPSVSQAVETSEWIACVPSSSTTSAMVSKQPSQLYTGSTWIDSTATPPVPPGFSPVDQGVQEQHHNMDNLKDYGTHTEALNPYLQTNEWTKDENVMMMLKFELVDLVKELLRPAWKNGNLSRETHKTIVKKVVDKVISSINGPDIPQTKEMADIYLLESKSNISKLVQGYIEKYMNS</sequence>
<evidence type="ECO:0000256" key="1">
    <source>
        <dbReference type="ARBA" id="ARBA00022723"/>
    </source>
</evidence>
<evidence type="ECO:0000313" key="15">
    <source>
        <dbReference type="RefSeq" id="XP_039130698.1"/>
    </source>
</evidence>
<keyword evidence="1 4" id="KW-0479">Metal-binding</keyword>
<reference evidence="8 9" key="1">
    <citation type="submission" date="2025-04" db="UniProtKB">
        <authorList>
            <consortium name="RefSeq"/>
        </authorList>
    </citation>
    <scope>IDENTIFICATION</scope>
</reference>
<dbReference type="PANTHER" id="PTHR36886">
    <property type="entry name" value="PROTEIN FRIGIDA-ESSENTIAL 1"/>
    <property type="match status" value="1"/>
</dbReference>
<dbReference type="GeneID" id="120267075"/>
<dbReference type="RefSeq" id="XP_039130691.1">
    <property type="nucleotide sequence ID" value="XM_039274757.1"/>
</dbReference>
<feature type="compositionally biased region" description="Polar residues" evidence="5">
    <location>
        <begin position="136"/>
        <end position="150"/>
    </location>
</feature>
<feature type="compositionally biased region" description="Low complexity" evidence="5">
    <location>
        <begin position="558"/>
        <end position="567"/>
    </location>
</feature>
<dbReference type="RefSeq" id="XP_039130693.1">
    <property type="nucleotide sequence ID" value="XM_039274759.1"/>
</dbReference>
<organism evidence="7 12">
    <name type="scientific">Dioscorea cayennensis subsp. rotundata</name>
    <name type="common">White Guinea yam</name>
    <name type="synonym">Dioscorea rotundata</name>
    <dbReference type="NCBI Taxonomy" id="55577"/>
    <lineage>
        <taxon>Eukaryota</taxon>
        <taxon>Viridiplantae</taxon>
        <taxon>Streptophyta</taxon>
        <taxon>Embryophyta</taxon>
        <taxon>Tracheophyta</taxon>
        <taxon>Spermatophyta</taxon>
        <taxon>Magnoliopsida</taxon>
        <taxon>Liliopsida</taxon>
        <taxon>Dioscoreales</taxon>
        <taxon>Dioscoreaceae</taxon>
        <taxon>Dioscorea</taxon>
    </lineage>
</organism>
<dbReference type="Pfam" id="PF18044">
    <property type="entry name" value="zf-CCCH_4"/>
    <property type="match status" value="1"/>
</dbReference>
<gene>
    <name evidence="8 9 10 11 12 13 14 15 16 17" type="primary">LOC120267075</name>
</gene>
<dbReference type="Gene3D" id="2.30.30.1190">
    <property type="match status" value="1"/>
</dbReference>
<feature type="compositionally biased region" description="Basic and acidic residues" evidence="5">
    <location>
        <begin position="300"/>
        <end position="309"/>
    </location>
</feature>
<feature type="compositionally biased region" description="Basic and acidic residues" evidence="5">
    <location>
        <begin position="152"/>
        <end position="168"/>
    </location>
</feature>
<dbReference type="RefSeq" id="XP_039130697.1">
    <property type="nucleotide sequence ID" value="XM_039274763.1"/>
</dbReference>
<evidence type="ECO:0000313" key="7">
    <source>
        <dbReference type="Proteomes" id="UP001515500"/>
    </source>
</evidence>
<feature type="compositionally biased region" description="Polar residues" evidence="5">
    <location>
        <begin position="769"/>
        <end position="780"/>
    </location>
</feature>
<feature type="compositionally biased region" description="Basic and acidic residues" evidence="5">
    <location>
        <begin position="489"/>
        <end position="499"/>
    </location>
</feature>
<dbReference type="RefSeq" id="XP_039130699.1">
    <property type="nucleotide sequence ID" value="XM_039274765.1"/>
</dbReference>
<feature type="compositionally biased region" description="Basic residues" evidence="5">
    <location>
        <begin position="820"/>
        <end position="830"/>
    </location>
</feature>